<dbReference type="SUPFAM" id="SSF56112">
    <property type="entry name" value="Protein kinase-like (PK-like)"/>
    <property type="match status" value="1"/>
</dbReference>
<dbReference type="GO" id="GO:0004672">
    <property type="term" value="F:protein kinase activity"/>
    <property type="evidence" value="ECO:0007669"/>
    <property type="project" value="InterPro"/>
</dbReference>
<name>A0A1X7RGV7_ZYMT9</name>
<keyword evidence="3" id="KW-1185">Reference proteome</keyword>
<feature type="domain" description="Protein kinase" evidence="1">
    <location>
        <begin position="102"/>
        <end position="340"/>
    </location>
</feature>
<reference evidence="2 3" key="1">
    <citation type="submission" date="2016-06" db="EMBL/GenBank/DDBJ databases">
        <authorList>
            <person name="Kjaerup R.B."/>
            <person name="Dalgaard T.S."/>
            <person name="Juul-Madsen H.R."/>
        </authorList>
    </citation>
    <scope>NUCLEOTIDE SEQUENCE [LARGE SCALE GENOMIC DNA]</scope>
</reference>
<evidence type="ECO:0000313" key="2">
    <source>
        <dbReference type="EMBL" id="SMQ46237.1"/>
    </source>
</evidence>
<evidence type="ECO:0000313" key="3">
    <source>
        <dbReference type="Proteomes" id="UP000215127"/>
    </source>
</evidence>
<dbReference type="Gene3D" id="1.10.510.10">
    <property type="entry name" value="Transferase(Phosphotransferase) domain 1"/>
    <property type="match status" value="1"/>
</dbReference>
<dbReference type="InterPro" id="IPR011009">
    <property type="entry name" value="Kinase-like_dom_sf"/>
</dbReference>
<gene>
    <name evidence="2" type="ORF">ZT3D7_G1382</name>
</gene>
<proteinExistence type="predicted"/>
<accession>A0A1X7RGV7</accession>
<dbReference type="PROSITE" id="PS50011">
    <property type="entry name" value="PROTEIN_KINASE_DOM"/>
    <property type="match status" value="1"/>
</dbReference>
<dbReference type="Pfam" id="PF03109">
    <property type="entry name" value="ABC1"/>
    <property type="match status" value="1"/>
</dbReference>
<evidence type="ECO:0000259" key="1">
    <source>
        <dbReference type="PROSITE" id="PS50011"/>
    </source>
</evidence>
<dbReference type="AlphaFoldDB" id="A0A1X7RGV7"/>
<dbReference type="InterPro" id="IPR004147">
    <property type="entry name" value="ABC1_dom"/>
</dbReference>
<dbReference type="InterPro" id="IPR000719">
    <property type="entry name" value="Prot_kinase_dom"/>
</dbReference>
<protein>
    <recommendedName>
        <fullName evidence="1">Protein kinase domain-containing protein</fullName>
    </recommendedName>
</protein>
<sequence>MSESHEPLPSPYIRDTILELKVRGLNSKTVIPHLSGHETELRVRIIDVIRPSTMSVVLHVKLELEDHTTPVPTMVLKVFDRHFSAQLREFLDSGPATKSSELQFINFVREGYLPLFMAAWEQEGPCAYDEWNVSRREACFHCRSVQSHEIELEIYDRLVAMQGVHVPKLFAGVRLHPQHEELQVEESLIEDFAMRAILMEYIDGFPLDEIVNRTQELDWAPICDQAIEVIGSISDSDFINFDIKPRNILVRRQEEKAYEVFYLDFGECRFRDPSDSDEVWRERKRQRCEEGAVGYIMMNHISRAKGKKGKKYRGSLPLPWEYSPSNRFEGDYIELCGNAG</sequence>
<organism evidence="2 3">
    <name type="scientific">Zymoseptoria tritici (strain ST99CH_3D7)</name>
    <dbReference type="NCBI Taxonomy" id="1276538"/>
    <lineage>
        <taxon>Eukaryota</taxon>
        <taxon>Fungi</taxon>
        <taxon>Dikarya</taxon>
        <taxon>Ascomycota</taxon>
        <taxon>Pezizomycotina</taxon>
        <taxon>Dothideomycetes</taxon>
        <taxon>Dothideomycetidae</taxon>
        <taxon>Mycosphaerellales</taxon>
        <taxon>Mycosphaerellaceae</taxon>
        <taxon>Zymoseptoria</taxon>
    </lineage>
</organism>
<dbReference type="Proteomes" id="UP000215127">
    <property type="component" value="Chromosome 1"/>
</dbReference>
<dbReference type="EMBL" id="LT853692">
    <property type="protein sequence ID" value="SMQ46237.1"/>
    <property type="molecule type" value="Genomic_DNA"/>
</dbReference>
<dbReference type="GO" id="GO:0005524">
    <property type="term" value="F:ATP binding"/>
    <property type="evidence" value="ECO:0007669"/>
    <property type="project" value="InterPro"/>
</dbReference>